<dbReference type="Gene3D" id="3.30.300.130">
    <property type="entry name" value="Fe-S cluster assembly (FSCA)"/>
    <property type="match status" value="1"/>
</dbReference>
<keyword evidence="2" id="KW-1133">Transmembrane helix</keyword>
<dbReference type="PANTHER" id="PTHR42831">
    <property type="entry name" value="FE-S PROTEIN MATURATION AUXILIARY FACTOR YITW"/>
    <property type="match status" value="1"/>
</dbReference>
<dbReference type="InterPro" id="IPR034904">
    <property type="entry name" value="FSCA_dom_sf"/>
</dbReference>
<keyword evidence="2" id="KW-0472">Membrane</keyword>
<feature type="compositionally biased region" description="Low complexity" evidence="1">
    <location>
        <begin position="502"/>
        <end position="515"/>
    </location>
</feature>
<dbReference type="PANTHER" id="PTHR42831:SF3">
    <property type="entry name" value="1,2-PHENYLACETYL-COA EPOXIDASE, SUBUNIT D-RELATED"/>
    <property type="match status" value="1"/>
</dbReference>
<evidence type="ECO:0000313" key="3">
    <source>
        <dbReference type="EMBL" id="QDU82355.1"/>
    </source>
</evidence>
<dbReference type="KEGG" id="plon:Pla110_41100"/>
<evidence type="ECO:0000256" key="1">
    <source>
        <dbReference type="SAM" id="MobiDB-lite"/>
    </source>
</evidence>
<evidence type="ECO:0000256" key="2">
    <source>
        <dbReference type="SAM" id="Phobius"/>
    </source>
</evidence>
<dbReference type="AlphaFoldDB" id="A0A518CT19"/>
<dbReference type="EMBL" id="CP036281">
    <property type="protein sequence ID" value="QDU82355.1"/>
    <property type="molecule type" value="Genomic_DNA"/>
</dbReference>
<dbReference type="SUPFAM" id="SSF117916">
    <property type="entry name" value="Fe-S cluster assembly (FSCA) domain-like"/>
    <property type="match status" value="1"/>
</dbReference>
<evidence type="ECO:0008006" key="5">
    <source>
        <dbReference type="Google" id="ProtNLM"/>
    </source>
</evidence>
<reference evidence="3 4" key="1">
    <citation type="submission" date="2019-02" db="EMBL/GenBank/DDBJ databases">
        <title>Deep-cultivation of Planctomycetes and their phenomic and genomic characterization uncovers novel biology.</title>
        <authorList>
            <person name="Wiegand S."/>
            <person name="Jogler M."/>
            <person name="Boedeker C."/>
            <person name="Pinto D."/>
            <person name="Vollmers J."/>
            <person name="Rivas-Marin E."/>
            <person name="Kohn T."/>
            <person name="Peeters S.H."/>
            <person name="Heuer A."/>
            <person name="Rast P."/>
            <person name="Oberbeckmann S."/>
            <person name="Bunk B."/>
            <person name="Jeske O."/>
            <person name="Meyerdierks A."/>
            <person name="Storesund J.E."/>
            <person name="Kallscheuer N."/>
            <person name="Luecker S."/>
            <person name="Lage O.M."/>
            <person name="Pohl T."/>
            <person name="Merkel B.J."/>
            <person name="Hornburger P."/>
            <person name="Mueller R.-W."/>
            <person name="Bruemmer F."/>
            <person name="Labrenz M."/>
            <person name="Spormann A.M."/>
            <person name="Op den Camp H."/>
            <person name="Overmann J."/>
            <person name="Amann R."/>
            <person name="Jetten M.S.M."/>
            <person name="Mascher T."/>
            <person name="Medema M.H."/>
            <person name="Devos D.P."/>
            <person name="Kaster A.-K."/>
            <person name="Ovreas L."/>
            <person name="Rohde M."/>
            <person name="Galperin M.Y."/>
            <person name="Jogler C."/>
        </authorList>
    </citation>
    <scope>NUCLEOTIDE SEQUENCE [LARGE SCALE GENOMIC DNA]</scope>
    <source>
        <strain evidence="3 4">Pla110</strain>
    </source>
</reference>
<keyword evidence="4" id="KW-1185">Reference proteome</keyword>
<dbReference type="InterPro" id="IPR052339">
    <property type="entry name" value="Fe-S_Maturation_MIP18"/>
</dbReference>
<organism evidence="3 4">
    <name type="scientific">Polystyrenella longa</name>
    <dbReference type="NCBI Taxonomy" id="2528007"/>
    <lineage>
        <taxon>Bacteria</taxon>
        <taxon>Pseudomonadati</taxon>
        <taxon>Planctomycetota</taxon>
        <taxon>Planctomycetia</taxon>
        <taxon>Planctomycetales</taxon>
        <taxon>Planctomycetaceae</taxon>
        <taxon>Polystyrenella</taxon>
    </lineage>
</organism>
<proteinExistence type="predicted"/>
<name>A0A518CT19_9PLAN</name>
<keyword evidence="2" id="KW-0812">Transmembrane</keyword>
<protein>
    <recommendedName>
        <fullName evidence="5">MIP18 family-like domain-containing protein</fullName>
    </recommendedName>
</protein>
<accession>A0A518CT19</accession>
<feature type="transmembrane region" description="Helical" evidence="2">
    <location>
        <begin position="12"/>
        <end position="31"/>
    </location>
</feature>
<evidence type="ECO:0000313" key="4">
    <source>
        <dbReference type="Proteomes" id="UP000317178"/>
    </source>
</evidence>
<gene>
    <name evidence="3" type="ORF">Pla110_41100</name>
</gene>
<sequence length="639" mass="72463">MPLIQSRSGQHRVDWIPVLLCTVALTITMLITPKGLSAQNLENSFSRTDSFETKMKLLEDAWNNKDFDLARSLTHSLKDTVLQTQVEEEIPESSLIETLQLQNVDVLGENGKQWARGWKYFKLLSIKETAGLKRTSEPVEVSLSFPSDQVTSLTREVRLVRIEDGRLVEVPCQVFGEKHRKAERFCKILWMADSLPNQEQDVLVFYGNPDAELPHYPSDLKTEGEGFGLDISNAFFKVSLSRQTGQIERMTLRREHGLELFSGGEGHGEPPGIDWAHDYVDEDSFQKFRISLWDTCPDYEVIRGPLCTIVRRWGFPYSPVHPIYSPARLHVDVEYRFYTGLPWFHKTGSMTAVQDFEAAALRDDEWVFSGQSFTDKMWMDRDGQLHFGDVDSDKLNDLWGVGFFNSQSQDSIMALFLEHQAEGLPELNHSGVPTMYYRWHGNLWSRYPLPVKEIPAGAAIHQKNAYLSIPFTKEKGKETIEGVRRRMMNPLEVSANGMQSFSGSAELSSSPSSVSQLARSGEGGEQSQLKQRIWAGLRDCKDAQLYTADMNIVDLGLVYDVRVRGDVVTVVMAMPHRGRPRLGYFVDGSVSVHSTKSVPIRERLEQIPGVRQVVVEQTWEPGWSSNRLTDVGRLKLGLD</sequence>
<feature type="region of interest" description="Disordered" evidence="1">
    <location>
        <begin position="502"/>
        <end position="523"/>
    </location>
</feature>
<dbReference type="Proteomes" id="UP000317178">
    <property type="component" value="Chromosome"/>
</dbReference>